<sequence>MFAFCSEVNAQADTTKLTKKELKKKKKEQAIKDGKLIITPLAGPAYTPELKFTLGGGGILSWRNSKTNDSLPRSSMPVMLAFSTTGATTLSFRPTTYWNNDKLRINGDYWFKAMPDNYWGIGYENGYNIKQSDSTTEYFRTWYQIRTDVLFKAKPNFYIGAYTDVNYTKGKDETDMIKADENYIGFNDRPFNVGFGPEFIYDSRDVPVNAYKGLYLNFLAAFYDDVWGSDNSYQMYILDYRQYKSVGSRSGQVIAWQMKSRLAFGELPYGEMSQIGTPMDLRGYTWGRYRDKSMFYFLAEYRHKFLKADGTESKSGMVGWIGAGTVFDLERSEAYNNQALWLPNYGIGYRLEVQPRMNVRIDFGIGRETAGFYFNFNEAF</sequence>
<name>A0ABQ5MED1_9FLAO</name>
<reference evidence="4" key="1">
    <citation type="submission" date="2022-07" db="EMBL/GenBank/DDBJ databases">
        <title>Taxonomy of Novel Oxalotrophic and Methylotrophic Bacteria.</title>
        <authorList>
            <person name="Sahin N."/>
            <person name="Tani A."/>
        </authorList>
    </citation>
    <scope>NUCLEOTIDE SEQUENCE</scope>
    <source>
        <strain evidence="4">Y10</strain>
    </source>
</reference>
<dbReference type="Pfam" id="PF01103">
    <property type="entry name" value="Omp85"/>
    <property type="match status" value="1"/>
</dbReference>
<comment type="caution">
    <text evidence="4">The sequence shown here is derived from an EMBL/GenBank/DDBJ whole genome shotgun (WGS) entry which is preliminary data.</text>
</comment>
<dbReference type="InterPro" id="IPR000184">
    <property type="entry name" value="Bac_surfAg_D15"/>
</dbReference>
<feature type="domain" description="Bacterial surface antigen (D15)" evidence="3">
    <location>
        <begin position="97"/>
        <end position="380"/>
    </location>
</feature>
<dbReference type="Proteomes" id="UP001143543">
    <property type="component" value="Unassembled WGS sequence"/>
</dbReference>
<accession>A0ABQ5MED1</accession>
<proteinExistence type="predicted"/>
<evidence type="ECO:0000313" key="4">
    <source>
        <dbReference type="EMBL" id="GLB47706.1"/>
    </source>
</evidence>
<dbReference type="Gene3D" id="2.40.160.50">
    <property type="entry name" value="membrane protein fhac: a member of the omp85/tpsb transporter family"/>
    <property type="match status" value="1"/>
</dbReference>
<evidence type="ECO:0000256" key="2">
    <source>
        <dbReference type="ARBA" id="ARBA00023136"/>
    </source>
</evidence>
<evidence type="ECO:0000313" key="5">
    <source>
        <dbReference type="Proteomes" id="UP001143543"/>
    </source>
</evidence>
<comment type="subcellular location">
    <subcellularLocation>
        <location evidence="1">Membrane</location>
    </subcellularLocation>
</comment>
<protein>
    <recommendedName>
        <fullName evidence="3">Bacterial surface antigen (D15) domain-containing protein</fullName>
    </recommendedName>
</protein>
<evidence type="ECO:0000259" key="3">
    <source>
        <dbReference type="Pfam" id="PF01103"/>
    </source>
</evidence>
<gene>
    <name evidence="4" type="ORF">Y10_00740</name>
</gene>
<evidence type="ECO:0000256" key="1">
    <source>
        <dbReference type="ARBA" id="ARBA00004370"/>
    </source>
</evidence>
<keyword evidence="2" id="KW-0472">Membrane</keyword>
<dbReference type="EMBL" id="BRVO01000001">
    <property type="protein sequence ID" value="GLB47706.1"/>
    <property type="molecule type" value="Genomic_DNA"/>
</dbReference>
<organism evidence="4 5">
    <name type="scientific">Neptunitalea lumnitzerae</name>
    <dbReference type="NCBI Taxonomy" id="2965509"/>
    <lineage>
        <taxon>Bacteria</taxon>
        <taxon>Pseudomonadati</taxon>
        <taxon>Bacteroidota</taxon>
        <taxon>Flavobacteriia</taxon>
        <taxon>Flavobacteriales</taxon>
        <taxon>Flavobacteriaceae</taxon>
        <taxon>Neptunitalea</taxon>
    </lineage>
</organism>
<keyword evidence="5" id="KW-1185">Reference proteome</keyword>